<protein>
    <submittedName>
        <fullName evidence="1">Uncharacterized protein</fullName>
    </submittedName>
</protein>
<dbReference type="Proteomes" id="UP001143910">
    <property type="component" value="Unassembled WGS sequence"/>
</dbReference>
<comment type="caution">
    <text evidence="1">The sequence shown here is derived from an EMBL/GenBank/DDBJ whole genome shotgun (WGS) entry which is preliminary data.</text>
</comment>
<evidence type="ECO:0000313" key="2">
    <source>
        <dbReference type="Proteomes" id="UP001143910"/>
    </source>
</evidence>
<reference evidence="1" key="1">
    <citation type="submission" date="2022-08" db="EMBL/GenBank/DDBJ databases">
        <title>Genome Sequence of Lecanicillium fungicola.</title>
        <authorList>
            <person name="Buettner E."/>
        </authorList>
    </citation>
    <scope>NUCLEOTIDE SEQUENCE</scope>
    <source>
        <strain evidence="1">Babe33</strain>
    </source>
</reference>
<organism evidence="1 2">
    <name type="scientific">Zarea fungicola</name>
    <dbReference type="NCBI Taxonomy" id="93591"/>
    <lineage>
        <taxon>Eukaryota</taxon>
        <taxon>Fungi</taxon>
        <taxon>Dikarya</taxon>
        <taxon>Ascomycota</taxon>
        <taxon>Pezizomycotina</taxon>
        <taxon>Sordariomycetes</taxon>
        <taxon>Hypocreomycetidae</taxon>
        <taxon>Hypocreales</taxon>
        <taxon>Cordycipitaceae</taxon>
        <taxon>Zarea</taxon>
    </lineage>
</organism>
<accession>A0ACC1MX40</accession>
<evidence type="ECO:0000313" key="1">
    <source>
        <dbReference type="EMBL" id="KAJ2970926.1"/>
    </source>
</evidence>
<proteinExistence type="predicted"/>
<keyword evidence="2" id="KW-1185">Reference proteome</keyword>
<name>A0ACC1MX40_9HYPO</name>
<dbReference type="EMBL" id="JANJQO010001442">
    <property type="protein sequence ID" value="KAJ2970926.1"/>
    <property type="molecule type" value="Genomic_DNA"/>
</dbReference>
<sequence length="395" mass="42198">MVVSYLTAYVVAWHKNDSDLDENLWIPARETQYTPVAGFVLRPTPTWRVPRRFGPRVAAEREKDNDDDDDDDEDKSSSKLTTGTATTGTVTSRTMPGSMVTSAPANPSNMCGWDKNGGTFDIVLNVVIFGSLANKRFTLPQKCIERRCDPDSDGNTLCCHAMSAPHCYTWLMTASKSGQQETYSLFGCTDIAGVGTLLPTDPASSNSSISGSVSGSGKGHGVSGGTIAGAVIGGLAALGLIALLLLYIKRQRKTGAEESRRAQEEQKKKDDEDEDFRHDLLAARKKGHRVDHGLGMTQETTTDAATAATMADMNSSRMYPPETDHSVANVSLNGCLSHSVSGVSRTTGSSLGPSPSRLVDVVEAPDTAVEESGSPVEVAGTKITRESMPTRYELA</sequence>
<gene>
    <name evidence="1" type="ORF">NQ176_g7950</name>
</gene>